<dbReference type="SUPFAM" id="SSF54975">
    <property type="entry name" value="Acylphosphatase/BLUF domain-like"/>
    <property type="match status" value="1"/>
</dbReference>
<evidence type="ECO:0000256" key="2">
    <source>
        <dbReference type="ARBA" id="ARBA00012150"/>
    </source>
</evidence>
<dbReference type="EMBL" id="BKAM01000001">
    <property type="protein sequence ID" value="GEP71181.1"/>
    <property type="molecule type" value="Genomic_DNA"/>
</dbReference>
<evidence type="ECO:0000313" key="10">
    <source>
        <dbReference type="Proteomes" id="UP000321569"/>
    </source>
</evidence>
<dbReference type="Gene3D" id="3.30.70.100">
    <property type="match status" value="1"/>
</dbReference>
<dbReference type="EC" id="3.6.1.7" evidence="2 5"/>
<evidence type="ECO:0000256" key="4">
    <source>
        <dbReference type="ARBA" id="ARBA00047645"/>
    </source>
</evidence>
<dbReference type="PROSITE" id="PS51160">
    <property type="entry name" value="ACYLPHOSPHATASE_3"/>
    <property type="match status" value="1"/>
</dbReference>
<dbReference type="PANTHER" id="PTHR47268">
    <property type="entry name" value="ACYLPHOSPHATASE"/>
    <property type="match status" value="1"/>
</dbReference>
<dbReference type="InterPro" id="IPR017968">
    <property type="entry name" value="Acylphosphatase_CS"/>
</dbReference>
<evidence type="ECO:0000256" key="7">
    <source>
        <dbReference type="RuleBase" id="RU004168"/>
    </source>
</evidence>
<evidence type="ECO:0000313" key="9">
    <source>
        <dbReference type="EMBL" id="GEP71181.1"/>
    </source>
</evidence>
<dbReference type="InterPro" id="IPR036046">
    <property type="entry name" value="Acylphosphatase-like_dom_sf"/>
</dbReference>
<dbReference type="Pfam" id="PF00708">
    <property type="entry name" value="Acylphosphatase"/>
    <property type="match status" value="1"/>
</dbReference>
<protein>
    <recommendedName>
        <fullName evidence="3 5">Acylphosphatase</fullName>
        <ecNumber evidence="2 5">3.6.1.7</ecNumber>
    </recommendedName>
</protein>
<dbReference type="PROSITE" id="PS00151">
    <property type="entry name" value="ACYLPHOSPHATASE_2"/>
    <property type="match status" value="1"/>
</dbReference>
<gene>
    <name evidence="9" type="primary">acyP</name>
    <name evidence="9" type="ORF">LRA02_00490</name>
</gene>
<sequence>MNDHMKSVKMTVFGRVQGVGFRWSTIRLAQSLAISGWVKNQIDGSVEVVATGSESDLNKFISQIKKSPTPYAKINHVDINYITNFDYKGFDVKY</sequence>
<feature type="domain" description="Acylphosphatase-like" evidence="8">
    <location>
        <begin position="7"/>
        <end position="94"/>
    </location>
</feature>
<evidence type="ECO:0000256" key="6">
    <source>
        <dbReference type="RuleBase" id="RU000553"/>
    </source>
</evidence>
<dbReference type="Proteomes" id="UP000321569">
    <property type="component" value="Unassembled WGS sequence"/>
</dbReference>
<evidence type="ECO:0000256" key="5">
    <source>
        <dbReference type="PROSITE-ProRule" id="PRU00520"/>
    </source>
</evidence>
<reference evidence="9 10" key="1">
    <citation type="submission" date="2019-07" db="EMBL/GenBank/DDBJ databases">
        <title>Whole genome shotgun sequence of Lactobacillus rapi NBRC 109618.</title>
        <authorList>
            <person name="Hosoyama A."/>
            <person name="Uohara A."/>
            <person name="Ohji S."/>
            <person name="Ichikawa N."/>
        </authorList>
    </citation>
    <scope>NUCLEOTIDE SEQUENCE [LARGE SCALE GENOMIC DNA]</scope>
    <source>
        <strain evidence="9 10">NBRC 109618</strain>
    </source>
</reference>
<comment type="caution">
    <text evidence="9">The sequence shown here is derived from an EMBL/GenBank/DDBJ whole genome shotgun (WGS) entry which is preliminary data.</text>
</comment>
<evidence type="ECO:0000256" key="3">
    <source>
        <dbReference type="ARBA" id="ARBA00015991"/>
    </source>
</evidence>
<dbReference type="STRING" id="1423795.FD12_GL000257"/>
<dbReference type="PANTHER" id="PTHR47268:SF4">
    <property type="entry name" value="ACYLPHOSPHATASE"/>
    <property type="match status" value="1"/>
</dbReference>
<comment type="similarity">
    <text evidence="1 7">Belongs to the acylphosphatase family.</text>
</comment>
<evidence type="ECO:0000256" key="1">
    <source>
        <dbReference type="ARBA" id="ARBA00005614"/>
    </source>
</evidence>
<name>A0A512PJ05_9LACO</name>
<accession>A0A512PJ05</accession>
<keyword evidence="5 6" id="KW-0378">Hydrolase</keyword>
<dbReference type="PRINTS" id="PR00112">
    <property type="entry name" value="ACYLPHPHTASE"/>
</dbReference>
<feature type="active site" evidence="5">
    <location>
        <position position="22"/>
    </location>
</feature>
<organism evidence="9 10">
    <name type="scientific">Lentilactobacillus rapi</name>
    <dbReference type="NCBI Taxonomy" id="481723"/>
    <lineage>
        <taxon>Bacteria</taxon>
        <taxon>Bacillati</taxon>
        <taxon>Bacillota</taxon>
        <taxon>Bacilli</taxon>
        <taxon>Lactobacillales</taxon>
        <taxon>Lactobacillaceae</taxon>
        <taxon>Lentilactobacillus</taxon>
    </lineage>
</organism>
<dbReference type="AlphaFoldDB" id="A0A512PJ05"/>
<dbReference type="InterPro" id="IPR020456">
    <property type="entry name" value="Acylphosphatase"/>
</dbReference>
<feature type="active site" evidence="5">
    <location>
        <position position="40"/>
    </location>
</feature>
<dbReference type="OrthoDB" id="9808093at2"/>
<dbReference type="PROSITE" id="PS00150">
    <property type="entry name" value="ACYLPHOSPHATASE_1"/>
    <property type="match status" value="1"/>
</dbReference>
<evidence type="ECO:0000259" key="8">
    <source>
        <dbReference type="PROSITE" id="PS51160"/>
    </source>
</evidence>
<comment type="catalytic activity">
    <reaction evidence="4 5 6">
        <text>an acyl phosphate + H2O = a carboxylate + phosphate + H(+)</text>
        <dbReference type="Rhea" id="RHEA:14965"/>
        <dbReference type="ChEBI" id="CHEBI:15377"/>
        <dbReference type="ChEBI" id="CHEBI:15378"/>
        <dbReference type="ChEBI" id="CHEBI:29067"/>
        <dbReference type="ChEBI" id="CHEBI:43474"/>
        <dbReference type="ChEBI" id="CHEBI:59918"/>
        <dbReference type="EC" id="3.6.1.7"/>
    </reaction>
</comment>
<proteinExistence type="inferred from homology"/>
<dbReference type="GO" id="GO:0003998">
    <property type="term" value="F:acylphosphatase activity"/>
    <property type="evidence" value="ECO:0007669"/>
    <property type="project" value="UniProtKB-EC"/>
</dbReference>
<dbReference type="InterPro" id="IPR001792">
    <property type="entry name" value="Acylphosphatase-like_dom"/>
</dbReference>